<organism evidence="1">
    <name type="scientific">Albugo laibachii Nc14</name>
    <dbReference type="NCBI Taxonomy" id="890382"/>
    <lineage>
        <taxon>Eukaryota</taxon>
        <taxon>Sar</taxon>
        <taxon>Stramenopiles</taxon>
        <taxon>Oomycota</taxon>
        <taxon>Peronosporomycetes</taxon>
        <taxon>Albuginales</taxon>
        <taxon>Albuginaceae</taxon>
        <taxon>Albugo</taxon>
    </lineage>
</organism>
<gene>
    <name evidence="1" type="primary">AlNc14C47G3809</name>
    <name evidence="1" type="ORF">ALNC14_044120</name>
</gene>
<proteinExistence type="predicted"/>
<dbReference type="AlphaFoldDB" id="F0WAU7"/>
<name>F0WAU7_9STRA</name>
<dbReference type="HOGENOM" id="CLU_154912_0_0_1"/>
<sequence length="105" mass="12144">MGFLKRRIRGKWVQFVFQHLKDHEAKADKAPFKFLPPSRSDAVSWACKSWQQVGPRIVKTGFEQRTIPDNIPDLHQDELLELLQIHLVIAETISEANDVIVDVVR</sequence>
<evidence type="ECO:0000313" key="1">
    <source>
        <dbReference type="EMBL" id="CCA18269.1"/>
    </source>
</evidence>
<reference evidence="1" key="2">
    <citation type="submission" date="2011-02" db="EMBL/GenBank/DDBJ databases">
        <authorList>
            <person name="MacLean D."/>
        </authorList>
    </citation>
    <scope>NUCLEOTIDE SEQUENCE</scope>
</reference>
<reference evidence="1" key="1">
    <citation type="journal article" date="2011" name="PLoS Biol.">
        <title>Gene gain and loss during evolution of obligate parasitism in the white rust pathogen of Arabidopsis thaliana.</title>
        <authorList>
            <person name="Kemen E."/>
            <person name="Gardiner A."/>
            <person name="Schultz-Larsen T."/>
            <person name="Kemen A.C."/>
            <person name="Balmuth A.L."/>
            <person name="Robert-Seilaniantz A."/>
            <person name="Bailey K."/>
            <person name="Holub E."/>
            <person name="Studholme D.J."/>
            <person name="Maclean D."/>
            <person name="Jones J.D."/>
        </authorList>
    </citation>
    <scope>NUCLEOTIDE SEQUENCE</scope>
</reference>
<accession>F0WAU7</accession>
<protein>
    <submittedName>
        <fullName evidence="1">AlNc14C47G3809 protein</fullName>
    </submittedName>
</protein>
<dbReference type="EMBL" id="FR824092">
    <property type="protein sequence ID" value="CCA18269.1"/>
    <property type="molecule type" value="Genomic_DNA"/>
</dbReference>